<evidence type="ECO:0000256" key="4">
    <source>
        <dbReference type="PROSITE-ProRule" id="PRU00508"/>
    </source>
</evidence>
<dbReference type="AlphaFoldDB" id="A0AA38PPZ5"/>
<evidence type="ECO:0000313" key="7">
    <source>
        <dbReference type="EMBL" id="KAJ3979743.1"/>
    </source>
</evidence>
<keyword evidence="2" id="KW-0863">Zinc-finger</keyword>
<sequence length="446" mass="49569">MYSKLCHARSLEISLSTLMSTNSSNAETLADYVASQDTLVQEAAEALPHQFSHCTYPLGHLRQAVYLCLTCPEARGICSACSIACHTDHEQVELFPKRNFRCDCPTEAIGHPCLLHTTAEPVNELNWYGQNFQALFCRCKRPYDAATENETMIQCLACEDWFHESCCNLREPPSSEDLPPENKDHGPNEDAVSKASNDLPPALIGPEDYDSFVCSGCVLKIPILQRYAGTRGCFIVVRDLPTSPWKILPDIHTDNHESLKVSSVPESSIHSNKRALSPTGVDGSTVKRARLLPIPSPSDAGCVAPIPNRTAQKIFADLTSSIDPSPALSTGDVFLTDGFRERWCRCTSCILQLEAHSYLLNEEETYEPPEDPDSALSLDELGMRALSRLPRERAIDGIHAFNAMKDDLVQYLRPFAQQGKVVNETDVRNFFDGLLEEKRASREHQS</sequence>
<feature type="compositionally biased region" description="Basic and acidic residues" evidence="5">
    <location>
        <begin position="180"/>
        <end position="192"/>
    </location>
</feature>
<dbReference type="SMART" id="SM00249">
    <property type="entry name" value="PHD"/>
    <property type="match status" value="1"/>
</dbReference>
<evidence type="ECO:0000256" key="3">
    <source>
        <dbReference type="ARBA" id="ARBA00022833"/>
    </source>
</evidence>
<dbReference type="GO" id="GO:0005737">
    <property type="term" value="C:cytoplasm"/>
    <property type="evidence" value="ECO:0007669"/>
    <property type="project" value="TreeGrafter"/>
</dbReference>
<organism evidence="7 8">
    <name type="scientific">Lentinula detonsa</name>
    <dbReference type="NCBI Taxonomy" id="2804962"/>
    <lineage>
        <taxon>Eukaryota</taxon>
        <taxon>Fungi</taxon>
        <taxon>Dikarya</taxon>
        <taxon>Basidiomycota</taxon>
        <taxon>Agaricomycotina</taxon>
        <taxon>Agaricomycetes</taxon>
        <taxon>Agaricomycetidae</taxon>
        <taxon>Agaricales</taxon>
        <taxon>Marasmiineae</taxon>
        <taxon>Omphalotaceae</taxon>
        <taxon>Lentinula</taxon>
    </lineage>
</organism>
<accession>A0AA38PPZ5</accession>
<dbReference type="GO" id="GO:0061630">
    <property type="term" value="F:ubiquitin protein ligase activity"/>
    <property type="evidence" value="ECO:0007669"/>
    <property type="project" value="InterPro"/>
</dbReference>
<dbReference type="Proteomes" id="UP001163850">
    <property type="component" value="Unassembled WGS sequence"/>
</dbReference>
<gene>
    <name evidence="7" type="ORF">F5890DRAFT_1545242</name>
</gene>
<dbReference type="GO" id="GO:0008270">
    <property type="term" value="F:zinc ion binding"/>
    <property type="evidence" value="ECO:0007669"/>
    <property type="project" value="UniProtKB-KW"/>
</dbReference>
<dbReference type="PANTHER" id="PTHR13513:SF9">
    <property type="entry name" value="E3 UBIQUITIN-PROTEIN LIGASE UBR7-RELATED"/>
    <property type="match status" value="1"/>
</dbReference>
<keyword evidence="3" id="KW-0862">Zinc</keyword>
<evidence type="ECO:0000259" key="6">
    <source>
        <dbReference type="PROSITE" id="PS51157"/>
    </source>
</evidence>
<dbReference type="PROSITE" id="PS01359">
    <property type="entry name" value="ZF_PHD_1"/>
    <property type="match status" value="1"/>
</dbReference>
<dbReference type="Pfam" id="PF00628">
    <property type="entry name" value="PHD"/>
    <property type="match status" value="1"/>
</dbReference>
<dbReference type="InterPro" id="IPR013083">
    <property type="entry name" value="Znf_RING/FYVE/PHD"/>
</dbReference>
<feature type="region of interest" description="Disordered" evidence="5">
    <location>
        <begin position="171"/>
        <end position="197"/>
    </location>
</feature>
<dbReference type="InterPro" id="IPR040204">
    <property type="entry name" value="UBR7"/>
</dbReference>
<reference evidence="7" key="1">
    <citation type="submission" date="2022-08" db="EMBL/GenBank/DDBJ databases">
        <authorList>
            <consortium name="DOE Joint Genome Institute"/>
            <person name="Min B."/>
            <person name="Riley R."/>
            <person name="Sierra-Patev S."/>
            <person name="Naranjo-Ortiz M."/>
            <person name="Looney B."/>
            <person name="Konkel Z."/>
            <person name="Slot J.C."/>
            <person name="Sakamoto Y."/>
            <person name="Steenwyk J.L."/>
            <person name="Rokas A."/>
            <person name="Carro J."/>
            <person name="Camarero S."/>
            <person name="Ferreira P."/>
            <person name="Molpeceres G."/>
            <person name="Ruiz-Duenas F.J."/>
            <person name="Serrano A."/>
            <person name="Henrissat B."/>
            <person name="Drula E."/>
            <person name="Hughes K.W."/>
            <person name="Mata J.L."/>
            <person name="Ishikawa N.K."/>
            <person name="Vargas-Isla R."/>
            <person name="Ushijima S."/>
            <person name="Smith C.A."/>
            <person name="Ahrendt S."/>
            <person name="Andreopoulos W."/>
            <person name="He G."/>
            <person name="Labutti K."/>
            <person name="Lipzen A."/>
            <person name="Ng V."/>
            <person name="Sandor L."/>
            <person name="Barry K."/>
            <person name="Martinez A.T."/>
            <person name="Xiao Y."/>
            <person name="Gibbons J.G."/>
            <person name="Terashima K."/>
            <person name="Hibbett D.S."/>
            <person name="Grigoriev I.V."/>
        </authorList>
    </citation>
    <scope>NUCLEOTIDE SEQUENCE</scope>
    <source>
        <strain evidence="7">TFB7829</strain>
    </source>
</reference>
<dbReference type="InterPro" id="IPR003126">
    <property type="entry name" value="Znf_UBR"/>
</dbReference>
<dbReference type="InterPro" id="IPR011011">
    <property type="entry name" value="Znf_FYVE_PHD"/>
</dbReference>
<evidence type="ECO:0000256" key="1">
    <source>
        <dbReference type="ARBA" id="ARBA00022723"/>
    </source>
</evidence>
<protein>
    <recommendedName>
        <fullName evidence="6">UBR-type domain-containing protein</fullName>
    </recommendedName>
</protein>
<dbReference type="InterPro" id="IPR019787">
    <property type="entry name" value="Znf_PHD-finger"/>
</dbReference>
<dbReference type="InterPro" id="IPR019786">
    <property type="entry name" value="Zinc_finger_PHD-type_CS"/>
</dbReference>
<comment type="caution">
    <text evidence="7">The sequence shown here is derived from an EMBL/GenBank/DDBJ whole genome shotgun (WGS) entry which is preliminary data.</text>
</comment>
<proteinExistence type="predicted"/>
<dbReference type="SMART" id="SM00396">
    <property type="entry name" value="ZnF_UBR1"/>
    <property type="match status" value="1"/>
</dbReference>
<dbReference type="PANTHER" id="PTHR13513">
    <property type="entry name" value="E3 UBIQUITIN-PROTEIN LIGASE UBR7"/>
    <property type="match status" value="1"/>
</dbReference>
<dbReference type="EMBL" id="MU802278">
    <property type="protein sequence ID" value="KAJ3979743.1"/>
    <property type="molecule type" value="Genomic_DNA"/>
</dbReference>
<dbReference type="CDD" id="cd19677">
    <property type="entry name" value="UBR-box_UBR7"/>
    <property type="match status" value="1"/>
</dbReference>
<dbReference type="InterPro" id="IPR001965">
    <property type="entry name" value="Znf_PHD"/>
</dbReference>
<feature type="domain" description="UBR-type" evidence="6">
    <location>
        <begin position="52"/>
        <end position="118"/>
    </location>
</feature>
<evidence type="ECO:0000256" key="5">
    <source>
        <dbReference type="SAM" id="MobiDB-lite"/>
    </source>
</evidence>
<dbReference type="InterPro" id="IPR047506">
    <property type="entry name" value="UBR7-like_UBR-box"/>
</dbReference>
<evidence type="ECO:0000313" key="8">
    <source>
        <dbReference type="Proteomes" id="UP001163850"/>
    </source>
</evidence>
<dbReference type="PROSITE" id="PS51157">
    <property type="entry name" value="ZF_UBR"/>
    <property type="match status" value="1"/>
</dbReference>
<feature type="zinc finger region" description="UBR-type" evidence="4">
    <location>
        <begin position="52"/>
        <end position="118"/>
    </location>
</feature>
<dbReference type="SUPFAM" id="SSF57903">
    <property type="entry name" value="FYVE/PHD zinc finger"/>
    <property type="match status" value="1"/>
</dbReference>
<dbReference type="Gene3D" id="3.30.40.10">
    <property type="entry name" value="Zinc/RING finger domain, C3HC4 (zinc finger)"/>
    <property type="match status" value="1"/>
</dbReference>
<name>A0AA38PPZ5_9AGAR</name>
<evidence type="ECO:0000256" key="2">
    <source>
        <dbReference type="ARBA" id="ARBA00022771"/>
    </source>
</evidence>
<keyword evidence="1" id="KW-0479">Metal-binding</keyword>